<dbReference type="RefSeq" id="WP_038290511.1">
    <property type="nucleotide sequence ID" value="NZ_BAVR01000051.1"/>
</dbReference>
<evidence type="ECO:0000313" key="3">
    <source>
        <dbReference type="Proteomes" id="UP000019109"/>
    </source>
</evidence>
<reference evidence="2" key="1">
    <citation type="journal article" date="2014" name="Genome Announc.">
        <title>Draft Genome Sequence of Clostridium straminisolvens Strain JCM 21531T, Isolated from a Cellulose-Degrading Bacterial Community.</title>
        <authorList>
            <person name="Yuki M."/>
            <person name="Oshima K."/>
            <person name="Suda W."/>
            <person name="Sakamoto M."/>
            <person name="Kitamura K."/>
            <person name="Iida T."/>
            <person name="Hattori M."/>
            <person name="Ohkuma M."/>
        </authorList>
    </citation>
    <scope>NUCLEOTIDE SEQUENCE [LARGE SCALE GENOMIC DNA]</scope>
    <source>
        <strain evidence="2">JCM 21531</strain>
    </source>
</reference>
<evidence type="ECO:0000313" key="2">
    <source>
        <dbReference type="EMBL" id="GAE89982.1"/>
    </source>
</evidence>
<comment type="caution">
    <text evidence="2">The sequence shown here is derived from an EMBL/GenBank/DDBJ whole genome shotgun (WGS) entry which is preliminary data.</text>
</comment>
<gene>
    <name evidence="2" type="ORF">JCM21531_3558</name>
</gene>
<protein>
    <submittedName>
        <fullName evidence="2">Uncharacterized protein</fullName>
    </submittedName>
</protein>
<proteinExistence type="predicted"/>
<keyword evidence="3" id="KW-1185">Reference proteome</keyword>
<feature type="transmembrane region" description="Helical" evidence="1">
    <location>
        <begin position="12"/>
        <end position="31"/>
    </location>
</feature>
<name>W4V9X0_9FIRM</name>
<keyword evidence="1" id="KW-0472">Membrane</keyword>
<accession>W4V9X0</accession>
<keyword evidence="1" id="KW-0812">Transmembrane</keyword>
<sequence length="186" mass="22101">MLWFKKDRIKLILFFSFFAIIILLQVYQIILNTRNKDLILKSISLENELMSLNKSYSGKIESLNETNAAVYRIEKKLDFISTSSSEMIIDKRLDFELIETIVNHFKAYEEENWELFIETINSLDEQWKEDYEDYSGGKYIIRKIAPVDHVIEPFFVEVIMDKDSDPFGFHLSVSRVDGKWKINMYD</sequence>
<keyword evidence="1" id="KW-1133">Transmembrane helix</keyword>
<organism evidence="2 3">
    <name type="scientific">Acetivibrio straminisolvens JCM 21531</name>
    <dbReference type="NCBI Taxonomy" id="1294263"/>
    <lineage>
        <taxon>Bacteria</taxon>
        <taxon>Bacillati</taxon>
        <taxon>Bacillota</taxon>
        <taxon>Clostridia</taxon>
        <taxon>Eubacteriales</taxon>
        <taxon>Oscillospiraceae</taxon>
        <taxon>Acetivibrio</taxon>
    </lineage>
</organism>
<dbReference type="EMBL" id="BAVR01000051">
    <property type="protein sequence ID" value="GAE89982.1"/>
    <property type="molecule type" value="Genomic_DNA"/>
</dbReference>
<evidence type="ECO:0000256" key="1">
    <source>
        <dbReference type="SAM" id="Phobius"/>
    </source>
</evidence>
<dbReference type="AlphaFoldDB" id="W4V9X0"/>
<dbReference type="Proteomes" id="UP000019109">
    <property type="component" value="Unassembled WGS sequence"/>
</dbReference>